<accession>A0AAD7W7K3</accession>
<dbReference type="Proteomes" id="UP001221898">
    <property type="component" value="Unassembled WGS sequence"/>
</dbReference>
<evidence type="ECO:0000313" key="3">
    <source>
        <dbReference type="Proteomes" id="UP001221898"/>
    </source>
</evidence>
<gene>
    <name evidence="2" type="ORF">AAFF_G00167060</name>
</gene>
<feature type="compositionally biased region" description="Basic residues" evidence="1">
    <location>
        <begin position="110"/>
        <end position="120"/>
    </location>
</feature>
<name>A0AAD7W7K3_9TELE</name>
<feature type="region of interest" description="Disordered" evidence="1">
    <location>
        <begin position="27"/>
        <end position="46"/>
    </location>
</feature>
<organism evidence="2 3">
    <name type="scientific">Aldrovandia affinis</name>
    <dbReference type="NCBI Taxonomy" id="143900"/>
    <lineage>
        <taxon>Eukaryota</taxon>
        <taxon>Metazoa</taxon>
        <taxon>Chordata</taxon>
        <taxon>Craniata</taxon>
        <taxon>Vertebrata</taxon>
        <taxon>Euteleostomi</taxon>
        <taxon>Actinopterygii</taxon>
        <taxon>Neopterygii</taxon>
        <taxon>Teleostei</taxon>
        <taxon>Notacanthiformes</taxon>
        <taxon>Halosauridae</taxon>
        <taxon>Aldrovandia</taxon>
    </lineage>
</organism>
<comment type="caution">
    <text evidence="2">The sequence shown here is derived from an EMBL/GenBank/DDBJ whole genome shotgun (WGS) entry which is preliminary data.</text>
</comment>
<proteinExistence type="predicted"/>
<feature type="compositionally biased region" description="Basic and acidic residues" evidence="1">
    <location>
        <begin position="28"/>
        <end position="43"/>
    </location>
</feature>
<sequence length="120" mass="12945">MDDAAHDEAMAAGSKILTRAISKPRHCLSKEARRSELSSRPREGMQYQEVMTSGCARPIGRAIDRPSAPPIDKALRPGSPKRPFGINEAPGSQEASGAMLAASHEQLSRVRPRLASRGRS</sequence>
<evidence type="ECO:0000313" key="2">
    <source>
        <dbReference type="EMBL" id="KAJ8386757.1"/>
    </source>
</evidence>
<reference evidence="2" key="1">
    <citation type="journal article" date="2023" name="Science">
        <title>Genome structures resolve the early diversification of teleost fishes.</title>
        <authorList>
            <person name="Parey E."/>
            <person name="Louis A."/>
            <person name="Montfort J."/>
            <person name="Bouchez O."/>
            <person name="Roques C."/>
            <person name="Iampietro C."/>
            <person name="Lluch J."/>
            <person name="Castinel A."/>
            <person name="Donnadieu C."/>
            <person name="Desvignes T."/>
            <person name="Floi Bucao C."/>
            <person name="Jouanno E."/>
            <person name="Wen M."/>
            <person name="Mejri S."/>
            <person name="Dirks R."/>
            <person name="Jansen H."/>
            <person name="Henkel C."/>
            <person name="Chen W.J."/>
            <person name="Zahm M."/>
            <person name="Cabau C."/>
            <person name="Klopp C."/>
            <person name="Thompson A.W."/>
            <person name="Robinson-Rechavi M."/>
            <person name="Braasch I."/>
            <person name="Lecointre G."/>
            <person name="Bobe J."/>
            <person name="Postlethwait J.H."/>
            <person name="Berthelot C."/>
            <person name="Roest Crollius H."/>
            <person name="Guiguen Y."/>
        </authorList>
    </citation>
    <scope>NUCLEOTIDE SEQUENCE</scope>
    <source>
        <strain evidence="2">NC1722</strain>
    </source>
</reference>
<keyword evidence="3" id="KW-1185">Reference proteome</keyword>
<dbReference type="AlphaFoldDB" id="A0AAD7W7K3"/>
<protein>
    <submittedName>
        <fullName evidence="2">Uncharacterized protein</fullName>
    </submittedName>
</protein>
<dbReference type="EMBL" id="JAINUG010000223">
    <property type="protein sequence ID" value="KAJ8386757.1"/>
    <property type="molecule type" value="Genomic_DNA"/>
</dbReference>
<evidence type="ECO:0000256" key="1">
    <source>
        <dbReference type="SAM" id="MobiDB-lite"/>
    </source>
</evidence>
<feature type="region of interest" description="Disordered" evidence="1">
    <location>
        <begin position="58"/>
        <end position="120"/>
    </location>
</feature>